<accession>X0U5T6</accession>
<dbReference type="InterPro" id="IPR011013">
    <property type="entry name" value="Gal_mutarotase_sf_dom"/>
</dbReference>
<dbReference type="InterPro" id="IPR008928">
    <property type="entry name" value="6-hairpin_glycosidase_sf"/>
</dbReference>
<name>X0U5T6_9ZZZZ</name>
<feature type="domain" description="Glycosyl hydrolase 94 supersandwich" evidence="3">
    <location>
        <begin position="11"/>
        <end position="101"/>
    </location>
</feature>
<evidence type="ECO:0000256" key="2">
    <source>
        <dbReference type="ARBA" id="ARBA00022679"/>
    </source>
</evidence>
<dbReference type="InterPro" id="IPR012341">
    <property type="entry name" value="6hp_glycosidase-like_sf"/>
</dbReference>
<dbReference type="GO" id="GO:0016757">
    <property type="term" value="F:glycosyltransferase activity"/>
    <property type="evidence" value="ECO:0007669"/>
    <property type="project" value="UniProtKB-KW"/>
</dbReference>
<dbReference type="AlphaFoldDB" id="X0U5T6"/>
<dbReference type="InterPro" id="IPR033432">
    <property type="entry name" value="GH94_catalytic"/>
</dbReference>
<dbReference type="PANTHER" id="PTHR37469:SF2">
    <property type="entry name" value="CELLOBIONIC ACID PHOSPHORYLASE"/>
    <property type="match status" value="1"/>
</dbReference>
<dbReference type="InterPro" id="IPR052047">
    <property type="entry name" value="GH94_Enzymes"/>
</dbReference>
<comment type="caution">
    <text evidence="5">The sequence shown here is derived from an EMBL/GenBank/DDBJ whole genome shotgun (WGS) entry which is preliminary data.</text>
</comment>
<feature type="non-terminal residue" evidence="5">
    <location>
        <position position="270"/>
    </location>
</feature>
<keyword evidence="1" id="KW-0328">Glycosyltransferase</keyword>
<dbReference type="SUPFAM" id="SSF48208">
    <property type="entry name" value="Six-hairpin glycosidases"/>
    <property type="match status" value="1"/>
</dbReference>
<organism evidence="5">
    <name type="scientific">marine sediment metagenome</name>
    <dbReference type="NCBI Taxonomy" id="412755"/>
    <lineage>
        <taxon>unclassified sequences</taxon>
        <taxon>metagenomes</taxon>
        <taxon>ecological metagenomes</taxon>
    </lineage>
</organism>
<protein>
    <recommendedName>
        <fullName evidence="6">Glycosyl hydrolase 36 catalytic domain-containing protein</fullName>
    </recommendedName>
</protein>
<evidence type="ECO:0000256" key="1">
    <source>
        <dbReference type="ARBA" id="ARBA00022676"/>
    </source>
</evidence>
<evidence type="ECO:0000259" key="4">
    <source>
        <dbReference type="Pfam" id="PF17167"/>
    </source>
</evidence>
<gene>
    <name evidence="5" type="ORF">S01H1_35988</name>
</gene>
<feature type="domain" description="Glycosyl hydrolase 94 catalytic" evidence="4">
    <location>
        <begin position="115"/>
        <end position="269"/>
    </location>
</feature>
<dbReference type="InterPro" id="IPR037018">
    <property type="entry name" value="GH65_N"/>
</dbReference>
<dbReference type="GO" id="GO:0005975">
    <property type="term" value="P:carbohydrate metabolic process"/>
    <property type="evidence" value="ECO:0007669"/>
    <property type="project" value="InterPro"/>
</dbReference>
<evidence type="ECO:0008006" key="6">
    <source>
        <dbReference type="Google" id="ProtNLM"/>
    </source>
</evidence>
<feature type="non-terminal residue" evidence="5">
    <location>
        <position position="1"/>
    </location>
</feature>
<sequence>HQTGYAPKAKRYGLAYFGSNKKIAGYDCDREIFIGPYHSEANPLAIEKGSSFDSFASGGNPIASLSVDVKLAPGRSKDLIFILGVADTKKDAKRIYNKYKDEKKVYSKLNELKRYWGDYLSSYRARTPDEEVNTMANIWNQYQCRTTFNWSRFASYYEAGIGRGMGFRDSNQDTLGVVHAIPERVKTRIKELASNQFKNGSSHHKFFPLTKTGEKGGYSDDPLWLILSTNAYVKETGDRGFLKEKIKFVDGSPLPMYEHLRRAIDFVLSE</sequence>
<reference evidence="5" key="1">
    <citation type="journal article" date="2014" name="Front. Microbiol.">
        <title>High frequency of phylogenetically diverse reductive dehalogenase-homologous genes in deep subseafloor sedimentary metagenomes.</title>
        <authorList>
            <person name="Kawai M."/>
            <person name="Futagami T."/>
            <person name="Toyoda A."/>
            <person name="Takaki Y."/>
            <person name="Nishi S."/>
            <person name="Hori S."/>
            <person name="Arai W."/>
            <person name="Tsubouchi T."/>
            <person name="Morono Y."/>
            <person name="Uchiyama I."/>
            <person name="Ito T."/>
            <person name="Fujiyama A."/>
            <person name="Inagaki F."/>
            <person name="Takami H."/>
        </authorList>
    </citation>
    <scope>NUCLEOTIDE SEQUENCE</scope>
    <source>
        <strain evidence="5">Expedition CK06-06</strain>
    </source>
</reference>
<dbReference type="GO" id="GO:0030246">
    <property type="term" value="F:carbohydrate binding"/>
    <property type="evidence" value="ECO:0007669"/>
    <property type="project" value="InterPro"/>
</dbReference>
<dbReference type="InterPro" id="IPR010383">
    <property type="entry name" value="Glyco_hydrolase_94_b-supersand"/>
</dbReference>
<proteinExistence type="predicted"/>
<dbReference type="Gene3D" id="2.70.98.40">
    <property type="entry name" value="Glycoside hydrolase, family 65, N-terminal domain"/>
    <property type="match status" value="1"/>
</dbReference>
<evidence type="ECO:0000259" key="3">
    <source>
        <dbReference type="Pfam" id="PF06165"/>
    </source>
</evidence>
<dbReference type="PANTHER" id="PTHR37469">
    <property type="entry name" value="CELLOBIONIC ACID PHOSPHORYLASE-RELATED"/>
    <property type="match status" value="1"/>
</dbReference>
<keyword evidence="2" id="KW-0808">Transferase</keyword>
<dbReference type="Pfam" id="PF06165">
    <property type="entry name" value="GH94_b-supersand"/>
    <property type="match status" value="1"/>
</dbReference>
<dbReference type="Gene3D" id="1.50.10.10">
    <property type="match status" value="1"/>
</dbReference>
<evidence type="ECO:0000313" key="5">
    <source>
        <dbReference type="EMBL" id="GAG01104.1"/>
    </source>
</evidence>
<dbReference type="EMBL" id="BARS01022513">
    <property type="protein sequence ID" value="GAG01104.1"/>
    <property type="molecule type" value="Genomic_DNA"/>
</dbReference>
<dbReference type="Pfam" id="PF17167">
    <property type="entry name" value="Glyco_hydro_94"/>
    <property type="match status" value="1"/>
</dbReference>
<dbReference type="SUPFAM" id="SSF74650">
    <property type="entry name" value="Galactose mutarotase-like"/>
    <property type="match status" value="1"/>
</dbReference>